<gene>
    <name evidence="1" type="ORF">LCGC14_2876020</name>
</gene>
<evidence type="ECO:0000313" key="1">
    <source>
        <dbReference type="EMBL" id="KKK41036.1"/>
    </source>
</evidence>
<evidence type="ECO:0008006" key="2">
    <source>
        <dbReference type="Google" id="ProtNLM"/>
    </source>
</evidence>
<proteinExistence type="predicted"/>
<feature type="non-terminal residue" evidence="1">
    <location>
        <position position="72"/>
    </location>
</feature>
<sequence>MSTPKKYKCPYCDRTAMSPGGVRFHIGSDHTDKVEEFKKITTQLWKKSLKNRYLMKILEKSPGIISVGSIFL</sequence>
<name>A0A0F8XY06_9ZZZZ</name>
<protein>
    <recommendedName>
        <fullName evidence="2">C2H2-type domain-containing protein</fullName>
    </recommendedName>
</protein>
<organism evidence="1">
    <name type="scientific">marine sediment metagenome</name>
    <dbReference type="NCBI Taxonomy" id="412755"/>
    <lineage>
        <taxon>unclassified sequences</taxon>
        <taxon>metagenomes</taxon>
        <taxon>ecological metagenomes</taxon>
    </lineage>
</organism>
<reference evidence="1" key="1">
    <citation type="journal article" date="2015" name="Nature">
        <title>Complex archaea that bridge the gap between prokaryotes and eukaryotes.</title>
        <authorList>
            <person name="Spang A."/>
            <person name="Saw J.H."/>
            <person name="Jorgensen S.L."/>
            <person name="Zaremba-Niedzwiedzka K."/>
            <person name="Martijn J."/>
            <person name="Lind A.E."/>
            <person name="van Eijk R."/>
            <person name="Schleper C."/>
            <person name="Guy L."/>
            <person name="Ettema T.J."/>
        </authorList>
    </citation>
    <scope>NUCLEOTIDE SEQUENCE</scope>
</reference>
<accession>A0A0F8XY06</accession>
<dbReference type="AlphaFoldDB" id="A0A0F8XY06"/>
<dbReference type="EMBL" id="LAZR01070431">
    <property type="protein sequence ID" value="KKK41036.1"/>
    <property type="molecule type" value="Genomic_DNA"/>
</dbReference>
<comment type="caution">
    <text evidence="1">The sequence shown here is derived from an EMBL/GenBank/DDBJ whole genome shotgun (WGS) entry which is preliminary data.</text>
</comment>